<comment type="caution">
    <text evidence="1">The sequence shown here is derived from an EMBL/GenBank/DDBJ whole genome shotgun (WGS) entry which is preliminary data.</text>
</comment>
<organism evidence="1 2">
    <name type="scientific">Anisodus acutangulus</name>
    <dbReference type="NCBI Taxonomy" id="402998"/>
    <lineage>
        <taxon>Eukaryota</taxon>
        <taxon>Viridiplantae</taxon>
        <taxon>Streptophyta</taxon>
        <taxon>Embryophyta</taxon>
        <taxon>Tracheophyta</taxon>
        <taxon>Spermatophyta</taxon>
        <taxon>Magnoliopsida</taxon>
        <taxon>eudicotyledons</taxon>
        <taxon>Gunneridae</taxon>
        <taxon>Pentapetalae</taxon>
        <taxon>asterids</taxon>
        <taxon>lamiids</taxon>
        <taxon>Solanales</taxon>
        <taxon>Solanaceae</taxon>
        <taxon>Solanoideae</taxon>
        <taxon>Hyoscyameae</taxon>
        <taxon>Anisodus</taxon>
    </lineage>
</organism>
<dbReference type="AlphaFoldDB" id="A0A9Q1LTF8"/>
<dbReference type="EMBL" id="JAJAGQ010000013">
    <property type="protein sequence ID" value="KAJ8544686.1"/>
    <property type="molecule type" value="Genomic_DNA"/>
</dbReference>
<reference evidence="2" key="1">
    <citation type="journal article" date="2023" name="Proc. Natl. Acad. Sci. U.S.A.">
        <title>Genomic and structural basis for evolution of tropane alkaloid biosynthesis.</title>
        <authorList>
            <person name="Wanga Y.-J."/>
            <person name="Taina T."/>
            <person name="Yua J.-Y."/>
            <person name="Lia J."/>
            <person name="Xua B."/>
            <person name="Chenc J."/>
            <person name="D'Auriad J.C."/>
            <person name="Huanga J.-P."/>
            <person name="Huanga S.-X."/>
        </authorList>
    </citation>
    <scope>NUCLEOTIDE SEQUENCE [LARGE SCALE GENOMIC DNA]</scope>
    <source>
        <strain evidence="2">cv. KIB-2019</strain>
    </source>
</reference>
<dbReference type="Proteomes" id="UP001152561">
    <property type="component" value="Unassembled WGS sequence"/>
</dbReference>
<protein>
    <submittedName>
        <fullName evidence="1">Uncharacterized protein</fullName>
    </submittedName>
</protein>
<name>A0A9Q1LTF8_9SOLA</name>
<sequence length="203" mass="22787">MVAHFKDTQEGSASEISDVIQQYNYTNLFLHYIGRQTSRIELSIRKDEGSSSGSAKMVEKPLVTPSHSALEGFNKVKKDDDFISDLADRLTTISKGKMTETTISVITEEHIEEMEEQFTLDLGTSRIERSIQKDEGSTSGSVKRVEKPLVTPSYYALEGFNKVKKDDDFISALADKLTTIIKGKMTKATISVITKEHIEEREE</sequence>
<proteinExistence type="predicted"/>
<evidence type="ECO:0000313" key="2">
    <source>
        <dbReference type="Proteomes" id="UP001152561"/>
    </source>
</evidence>
<evidence type="ECO:0000313" key="1">
    <source>
        <dbReference type="EMBL" id="KAJ8544686.1"/>
    </source>
</evidence>
<accession>A0A9Q1LTF8</accession>
<gene>
    <name evidence="1" type="ORF">K7X08_017269</name>
</gene>
<keyword evidence="2" id="KW-1185">Reference proteome</keyword>